<organism evidence="2 3">
    <name type="scientific">Streptosporangium pseudovulgare</name>
    <dbReference type="NCBI Taxonomy" id="35765"/>
    <lineage>
        <taxon>Bacteria</taxon>
        <taxon>Bacillati</taxon>
        <taxon>Actinomycetota</taxon>
        <taxon>Actinomycetes</taxon>
        <taxon>Streptosporangiales</taxon>
        <taxon>Streptosporangiaceae</taxon>
        <taxon>Streptosporangium</taxon>
    </lineage>
</organism>
<comment type="caution">
    <text evidence="2">The sequence shown here is derived from an EMBL/GenBank/DDBJ whole genome shotgun (WGS) entry which is preliminary data.</text>
</comment>
<accession>A0ABQ2QUV4</accession>
<reference evidence="3" key="1">
    <citation type="journal article" date="2019" name="Int. J. Syst. Evol. Microbiol.">
        <title>The Global Catalogue of Microorganisms (GCM) 10K type strain sequencing project: providing services to taxonomists for standard genome sequencing and annotation.</title>
        <authorList>
            <consortium name="The Broad Institute Genomics Platform"/>
            <consortium name="The Broad Institute Genome Sequencing Center for Infectious Disease"/>
            <person name="Wu L."/>
            <person name="Ma J."/>
        </authorList>
    </citation>
    <scope>NUCLEOTIDE SEQUENCE [LARGE SCALE GENOMIC DNA]</scope>
    <source>
        <strain evidence="3">JCM 3115</strain>
    </source>
</reference>
<evidence type="ECO:0008006" key="4">
    <source>
        <dbReference type="Google" id="ProtNLM"/>
    </source>
</evidence>
<keyword evidence="3" id="KW-1185">Reference proteome</keyword>
<dbReference type="RefSeq" id="WP_189246696.1">
    <property type="nucleotide sequence ID" value="NZ_BMQJ01000005.1"/>
</dbReference>
<feature type="chain" id="PRO_5047125640" description="Secreted protein" evidence="1">
    <location>
        <begin position="28"/>
        <end position="77"/>
    </location>
</feature>
<dbReference type="Proteomes" id="UP000611554">
    <property type="component" value="Unassembled WGS sequence"/>
</dbReference>
<feature type="signal peptide" evidence="1">
    <location>
        <begin position="1"/>
        <end position="27"/>
    </location>
</feature>
<evidence type="ECO:0000313" key="3">
    <source>
        <dbReference type="Proteomes" id="UP000611554"/>
    </source>
</evidence>
<proteinExistence type="predicted"/>
<sequence length="77" mass="8470">MSFARRITVGAALAAVAVLGVAVPAYAGPWVKVGSGYSWLPDCEEQGRNMVHYQSELYSAYNCTRAVDGYQLWVQLR</sequence>
<evidence type="ECO:0000256" key="1">
    <source>
        <dbReference type="SAM" id="SignalP"/>
    </source>
</evidence>
<evidence type="ECO:0000313" key="2">
    <source>
        <dbReference type="EMBL" id="GGP94734.1"/>
    </source>
</evidence>
<protein>
    <recommendedName>
        <fullName evidence="4">Secreted protein</fullName>
    </recommendedName>
</protein>
<name>A0ABQ2QUV4_9ACTN</name>
<gene>
    <name evidence="2" type="ORF">GCM10010140_25720</name>
</gene>
<keyword evidence="1" id="KW-0732">Signal</keyword>
<dbReference type="EMBL" id="BMQJ01000005">
    <property type="protein sequence ID" value="GGP94734.1"/>
    <property type="molecule type" value="Genomic_DNA"/>
</dbReference>